<dbReference type="EMBL" id="HACM01001768">
    <property type="protein sequence ID" value="CRZ02210.1"/>
    <property type="molecule type" value="Transcribed_RNA"/>
</dbReference>
<accession>A0A0H5QJC1</accession>
<dbReference type="Pfam" id="PF01974">
    <property type="entry name" value="tRNA_int_endo"/>
    <property type="match status" value="1"/>
</dbReference>
<evidence type="ECO:0000256" key="5">
    <source>
        <dbReference type="ARBA" id="ARBA00034031"/>
    </source>
</evidence>
<keyword evidence="4" id="KW-0456">Lyase</keyword>
<proteinExistence type="inferred from homology"/>
<feature type="domain" description="tRNA intron endonuclease catalytic" evidence="6">
    <location>
        <begin position="84"/>
        <end position="160"/>
    </location>
</feature>
<evidence type="ECO:0000256" key="3">
    <source>
        <dbReference type="ARBA" id="ARBA00022694"/>
    </source>
</evidence>
<dbReference type="GO" id="GO:0000379">
    <property type="term" value="P:tRNA-type intron splice site recognition and cleavage"/>
    <property type="evidence" value="ECO:0007669"/>
    <property type="project" value="TreeGrafter"/>
</dbReference>
<dbReference type="GO" id="GO:0005634">
    <property type="term" value="C:nucleus"/>
    <property type="evidence" value="ECO:0007669"/>
    <property type="project" value="UniProtKB-ARBA"/>
</dbReference>
<dbReference type="AlphaFoldDB" id="A0A0H5QJC1"/>
<name>A0A0H5QJC1_9EUKA</name>
<keyword evidence="3" id="KW-0819">tRNA processing</keyword>
<dbReference type="GO" id="GO:0003676">
    <property type="term" value="F:nucleic acid binding"/>
    <property type="evidence" value="ECO:0007669"/>
    <property type="project" value="InterPro"/>
</dbReference>
<evidence type="ECO:0000313" key="7">
    <source>
        <dbReference type="EMBL" id="CRZ02210.1"/>
    </source>
</evidence>
<comment type="catalytic activity">
    <reaction evidence="5">
        <text>pretRNA = a 3'-half-tRNA molecule with a 5'-OH end + a 5'-half-tRNA molecule with a 2',3'-cyclic phosphate end + an intron with a 2',3'-cyclic phosphate and a 5'-hydroxyl terminus.</text>
        <dbReference type="EC" id="4.6.1.16"/>
    </reaction>
</comment>
<evidence type="ECO:0000256" key="4">
    <source>
        <dbReference type="ARBA" id="ARBA00023239"/>
    </source>
</evidence>
<evidence type="ECO:0000256" key="2">
    <source>
        <dbReference type="ARBA" id="ARBA00012573"/>
    </source>
</evidence>
<dbReference type="EC" id="4.6.1.16" evidence="2"/>
<sequence>MMEDTVHGEWLQDGGGVVIKGSASGVLIRSHRLGGGEVARQDTRTPDHLYISTFLSCEEAHFAISQGWLKTSGTAGTVRLIQQSIFEELWNRHMWVTPGLKFGANMLAYQGSPDQYHSTYIIIVKQSDEKIPVLDIISVGRLATAVNKLVVVAACDSDGTGTRFLTIKWNQRASNAPRDPVTL</sequence>
<dbReference type="CDD" id="cd22363">
    <property type="entry name" value="tRNA-intron_lyase_C"/>
    <property type="match status" value="1"/>
</dbReference>
<dbReference type="InterPro" id="IPR006677">
    <property type="entry name" value="tRNA_intron_Endonuc_cat-like"/>
</dbReference>
<reference evidence="7" key="1">
    <citation type="submission" date="2015-04" db="EMBL/GenBank/DDBJ databases">
        <title>The genome sequence of the plant pathogenic Rhizarian Plasmodiophora brassicae reveals insights in its biotrophic life cycle and the origin of chitin synthesis.</title>
        <authorList>
            <person name="Schwelm A."/>
            <person name="Fogelqvist J."/>
            <person name="Knaust A."/>
            <person name="Julke S."/>
            <person name="Lilja T."/>
            <person name="Dhandapani V."/>
            <person name="Bonilla-Rosso G."/>
            <person name="Karlsson M."/>
            <person name="Shevchenko A."/>
            <person name="Choi S.R."/>
            <person name="Kim H.G."/>
            <person name="Park J.Y."/>
            <person name="Lim Y.P."/>
            <person name="Ludwig-Muller J."/>
            <person name="Dixelius C."/>
        </authorList>
    </citation>
    <scope>NUCLEOTIDE SEQUENCE</scope>
    <source>
        <tissue evidence="7">Potato root galls</tissue>
    </source>
</reference>
<evidence type="ECO:0000259" key="6">
    <source>
        <dbReference type="Pfam" id="PF01974"/>
    </source>
</evidence>
<dbReference type="PANTHER" id="PTHR13070:SF0">
    <property type="entry name" value="TRNA-SPLICING ENDONUCLEASE SUBUNIT SEN34"/>
    <property type="match status" value="1"/>
</dbReference>
<dbReference type="PANTHER" id="PTHR13070">
    <property type="entry name" value="TRNA-SPLICING ENDONUCLEASE SUBUNIT SEN34-RELATED"/>
    <property type="match status" value="1"/>
</dbReference>
<dbReference type="InterPro" id="IPR011856">
    <property type="entry name" value="tRNA_endonuc-like_dom_sf"/>
</dbReference>
<dbReference type="GO" id="GO:0000213">
    <property type="term" value="F:tRNA-intron lyase activity"/>
    <property type="evidence" value="ECO:0007669"/>
    <property type="project" value="UniProtKB-EC"/>
</dbReference>
<dbReference type="SUPFAM" id="SSF53032">
    <property type="entry name" value="tRNA-intron endonuclease catalytic domain-like"/>
    <property type="match status" value="1"/>
</dbReference>
<organism evidence="7">
    <name type="scientific">Spongospora subterranea</name>
    <dbReference type="NCBI Taxonomy" id="70186"/>
    <lineage>
        <taxon>Eukaryota</taxon>
        <taxon>Sar</taxon>
        <taxon>Rhizaria</taxon>
        <taxon>Endomyxa</taxon>
        <taxon>Phytomyxea</taxon>
        <taxon>Plasmodiophorida</taxon>
        <taxon>Plasmodiophoridae</taxon>
        <taxon>Spongospora</taxon>
    </lineage>
</organism>
<evidence type="ECO:0000256" key="1">
    <source>
        <dbReference type="ARBA" id="ARBA00008078"/>
    </source>
</evidence>
<protein>
    <recommendedName>
        <fullName evidence="2">tRNA-intron lyase</fullName>
        <ecNumber evidence="2">4.6.1.16</ecNumber>
    </recommendedName>
</protein>
<dbReference type="InterPro" id="IPR036167">
    <property type="entry name" value="tRNA_intron_Endo_cat-like_sf"/>
</dbReference>
<dbReference type="Gene3D" id="3.40.1350.10">
    <property type="match status" value="1"/>
</dbReference>
<comment type="similarity">
    <text evidence="1">Belongs to the tRNA-intron endonuclease family.</text>
</comment>